<proteinExistence type="predicted"/>
<dbReference type="Ensembl" id="ENSCCRT00015084633.1">
    <property type="protein sequence ID" value="ENSCCRP00015081951.1"/>
    <property type="gene ID" value="ENSCCRG00015033154.1"/>
</dbReference>
<dbReference type="Proteomes" id="UP000694701">
    <property type="component" value="Unplaced"/>
</dbReference>
<evidence type="ECO:0000313" key="1">
    <source>
        <dbReference type="Ensembl" id="ENSCCRP00015081951.1"/>
    </source>
</evidence>
<dbReference type="GO" id="GO:0006301">
    <property type="term" value="P:DNA damage tolerance"/>
    <property type="evidence" value="ECO:0007669"/>
    <property type="project" value="InterPro"/>
</dbReference>
<organism evidence="1 3">
    <name type="scientific">Cyprinus carpio</name>
    <name type="common">Common carp</name>
    <dbReference type="NCBI Taxonomy" id="7962"/>
    <lineage>
        <taxon>Eukaryota</taxon>
        <taxon>Metazoa</taxon>
        <taxon>Chordata</taxon>
        <taxon>Craniata</taxon>
        <taxon>Vertebrata</taxon>
        <taxon>Euteleostomi</taxon>
        <taxon>Actinopterygii</taxon>
        <taxon>Neopterygii</taxon>
        <taxon>Teleostei</taxon>
        <taxon>Ostariophysi</taxon>
        <taxon>Cypriniformes</taxon>
        <taxon>Cyprinidae</taxon>
        <taxon>Cyprininae</taxon>
        <taxon>Cyprinus</taxon>
    </lineage>
</organism>
<protein>
    <submittedName>
        <fullName evidence="1">Uncharacterized protein</fullName>
    </submittedName>
</protein>
<dbReference type="PANTHER" id="PTHR14134">
    <property type="entry name" value="E3 UBIQUITIN-PROTEIN LIGASE RAD18"/>
    <property type="match status" value="1"/>
</dbReference>
<dbReference type="GO" id="GO:0003697">
    <property type="term" value="F:single-stranded DNA binding"/>
    <property type="evidence" value="ECO:0007669"/>
    <property type="project" value="InterPro"/>
</dbReference>
<dbReference type="GO" id="GO:0006513">
    <property type="term" value="P:protein monoubiquitination"/>
    <property type="evidence" value="ECO:0007669"/>
    <property type="project" value="InterPro"/>
</dbReference>
<dbReference type="InterPro" id="IPR039577">
    <property type="entry name" value="Rad18"/>
</dbReference>
<dbReference type="GO" id="GO:0097505">
    <property type="term" value="C:Rad6-Rad18 complex"/>
    <property type="evidence" value="ECO:0007669"/>
    <property type="project" value="TreeGrafter"/>
</dbReference>
<reference evidence="1" key="1">
    <citation type="submission" date="2025-05" db="UniProtKB">
        <authorList>
            <consortium name="Ensembl"/>
        </authorList>
    </citation>
    <scope>IDENTIFICATION</scope>
</reference>
<evidence type="ECO:0000313" key="2">
    <source>
        <dbReference type="Proteomes" id="UP000694427"/>
    </source>
</evidence>
<keyword evidence="2" id="KW-1185">Reference proteome</keyword>
<evidence type="ECO:0000313" key="3">
    <source>
        <dbReference type="Proteomes" id="UP000694700"/>
    </source>
</evidence>
<name>A0A8C1ZIT9_CYPCA</name>
<dbReference type="Ensembl" id="ENSCCRT00020059579.1">
    <property type="protein sequence ID" value="ENSCCRP00020054420.1"/>
    <property type="gene ID" value="ENSCCRG00020024814.1"/>
</dbReference>
<sequence length="54" mass="6195">MAQLNEVDLPPNLSCLKSIDTLLRCPICFEFLNITMMTQCSHNCTYNLLLQFSL</sequence>
<dbReference type="Proteomes" id="UP000694700">
    <property type="component" value="Unplaced"/>
</dbReference>
<dbReference type="GO" id="GO:0005634">
    <property type="term" value="C:nucleus"/>
    <property type="evidence" value="ECO:0007669"/>
    <property type="project" value="TreeGrafter"/>
</dbReference>
<dbReference type="AlphaFoldDB" id="A0A8C1ZIT9"/>
<dbReference type="GO" id="GO:0061630">
    <property type="term" value="F:ubiquitin protein ligase activity"/>
    <property type="evidence" value="ECO:0007669"/>
    <property type="project" value="InterPro"/>
</dbReference>
<dbReference type="PANTHER" id="PTHR14134:SF2">
    <property type="entry name" value="E3 UBIQUITIN-PROTEIN LIGASE RAD18"/>
    <property type="match status" value="1"/>
</dbReference>
<dbReference type="SUPFAM" id="SSF57850">
    <property type="entry name" value="RING/U-box"/>
    <property type="match status" value="1"/>
</dbReference>
<accession>A0A8C1ZIT9</accession>
<dbReference type="InterPro" id="IPR013083">
    <property type="entry name" value="Znf_RING/FYVE/PHD"/>
</dbReference>
<dbReference type="Proteomes" id="UP000694427">
    <property type="component" value="Unplaced"/>
</dbReference>
<dbReference type="Gene3D" id="3.30.40.10">
    <property type="entry name" value="Zinc/RING finger domain, C3HC4 (zinc finger)"/>
    <property type="match status" value="1"/>
</dbReference>
<dbReference type="Ensembl" id="ENSCCRT00010073618.1">
    <property type="protein sequence ID" value="ENSCCRP00010066751.1"/>
    <property type="gene ID" value="ENSCCRG00010028798.1"/>
</dbReference>